<evidence type="ECO:0000313" key="1">
    <source>
        <dbReference type="EMBL" id="AJQ21753.1"/>
    </source>
</evidence>
<dbReference type="EMBL" id="KM880071">
    <property type="protein sequence ID" value="AJQ21753.1"/>
    <property type="molecule type" value="Genomic_RNA"/>
</dbReference>
<evidence type="ECO:0000313" key="2">
    <source>
        <dbReference type="Proteomes" id="UP000166492"/>
    </source>
</evidence>
<sequence length="138" mass="15231">MNFLAGIVNATRIDAVDVPLYIYIVDDQRRLAIATGEGLFVKDQKLNGYDVRSFPPIAVAKYNDILSFLLSSAPPLDIVDGKLAVSTTSRLFITSGKLDTTLVDLNDGGLQALETDLSLEKPLNAMQCLFEHEGTWRW</sequence>
<dbReference type="Proteomes" id="UP000166492">
    <property type="component" value="Genome"/>
</dbReference>
<proteinExistence type="predicted"/>
<name>A0A0C5Q4K6_GCRV</name>
<reference evidence="2" key="1">
    <citation type="journal article" date="2013" name="J. Gen. Virol.">
        <title>Quantitative in vivo and in vitro characterization of co-infection by two genetically distant grass carp reoviruses.</title>
        <authorList>
            <person name="Wang T."/>
            <person name="Li J."/>
            <person name="Lu L."/>
        </authorList>
    </citation>
    <scope>NUCLEOTIDE SEQUENCE [LARGE SCALE GENOMIC DNA]</scope>
</reference>
<protein>
    <submittedName>
        <fullName evidence="1">VP7</fullName>
    </submittedName>
</protein>
<organism evidence="1 2">
    <name type="scientific">Grass carp reovirus</name>
    <name type="common">GCRV</name>
    <dbReference type="NCBI Taxonomy" id="128987"/>
    <lineage>
        <taxon>Viruses</taxon>
        <taxon>Riboviria</taxon>
        <taxon>Orthornavirae</taxon>
        <taxon>Duplornaviricota</taxon>
        <taxon>Resentoviricetes</taxon>
        <taxon>Reovirales</taxon>
        <taxon>Spinareoviridae</taxon>
        <taxon>Aquareovirus</taxon>
        <taxon>Aquareovirus ctenopharyngodontis</taxon>
    </lineage>
</organism>
<accession>A0A0C5Q4K6</accession>